<dbReference type="SUPFAM" id="SSF57938">
    <property type="entry name" value="DnaJ/Hsp40 cysteine-rich domain"/>
    <property type="match status" value="1"/>
</dbReference>
<organism evidence="1 2">
    <name type="scientific">Marinobacter iranensis</name>
    <dbReference type="NCBI Taxonomy" id="2962607"/>
    <lineage>
        <taxon>Bacteria</taxon>
        <taxon>Pseudomonadati</taxon>
        <taxon>Pseudomonadota</taxon>
        <taxon>Gammaproteobacteria</taxon>
        <taxon>Pseudomonadales</taxon>
        <taxon>Marinobacteraceae</taxon>
        <taxon>Marinobacter</taxon>
    </lineage>
</organism>
<reference evidence="1" key="1">
    <citation type="submission" date="2022-07" db="EMBL/GenBank/DDBJ databases">
        <title>Marinobacter iranensis a new bacterium isolate from a hipersaline lake in Iran.</title>
        <authorList>
            <person name="Mohammad A.M.A."/>
            <person name="Cristina S.-P."/>
            <person name="Antonio V."/>
        </authorList>
    </citation>
    <scope>NUCLEOTIDE SEQUENCE</scope>
    <source>
        <strain evidence="1">71-i</strain>
    </source>
</reference>
<evidence type="ECO:0000313" key="1">
    <source>
        <dbReference type="EMBL" id="MDF0750331.1"/>
    </source>
</evidence>
<keyword evidence="2" id="KW-1185">Reference proteome</keyword>
<dbReference type="EMBL" id="JANCMW010000004">
    <property type="protein sequence ID" value="MDF0750331.1"/>
    <property type="molecule type" value="Genomic_DNA"/>
</dbReference>
<sequence length="207" mass="22658">MKININDFIGKSDPRVWMREPIQVAGKLAATDGRTVFSSNESSDLPSPETASLEKIEQFLDLAAAANFSPMPELTFPEMPDCADCKGAGKHSKKDCPECDGEGEAMAETAYHEYEVQCRMCDGDGQVDSDEPEGDCQHCNGKGKRWTDNDRMKVEGIPFDMNPALMLRIADVPGMQIAPLESSEISRCIAFKCADGIGIIMGMRDKP</sequence>
<evidence type="ECO:0008006" key="3">
    <source>
        <dbReference type="Google" id="ProtNLM"/>
    </source>
</evidence>
<accession>A0ABT5Y9H0</accession>
<dbReference type="Proteomes" id="UP001143391">
    <property type="component" value="Unassembled WGS sequence"/>
</dbReference>
<evidence type="ECO:0000313" key="2">
    <source>
        <dbReference type="Proteomes" id="UP001143391"/>
    </source>
</evidence>
<name>A0ABT5Y9H0_9GAMM</name>
<proteinExistence type="predicted"/>
<comment type="caution">
    <text evidence="1">The sequence shown here is derived from an EMBL/GenBank/DDBJ whole genome shotgun (WGS) entry which is preliminary data.</text>
</comment>
<protein>
    <recommendedName>
        <fullName evidence="3">CR-type domain-containing protein</fullName>
    </recommendedName>
</protein>
<dbReference type="RefSeq" id="WP_275705862.1">
    <property type="nucleotide sequence ID" value="NZ_JANCMW010000004.1"/>
</dbReference>
<dbReference type="Gene3D" id="2.10.230.10">
    <property type="entry name" value="Heat shock protein DnaJ, cysteine-rich domain"/>
    <property type="match status" value="1"/>
</dbReference>
<gene>
    <name evidence="1" type="ORF">NLU14_08815</name>
</gene>
<dbReference type="InterPro" id="IPR036410">
    <property type="entry name" value="HSP_DnaJ_Cys-rich_dom_sf"/>
</dbReference>